<sequence length="220" mass="25774">MVNQEVDRISKEKVRTAIRKMKSGKSVGPDEIPVEAWKCLGEMAVEFLTRLFNRILEGEKMPEEWRRSVLVLIFKNKGDVQTCSNYRGIKLISHTMKLLEKVIKARLREEVAELKMLRFSLGVIRMDRIRNEFIRGTAHVGCFGDKLSKAVRWFGHVQRRDMGYIGRRMLRMEPPGRRKKERPSRRFMDAVREDMQVVGLKEADVEDRGVLRRMIRCGDP</sequence>
<evidence type="ECO:0000313" key="2">
    <source>
        <dbReference type="Proteomes" id="UP000606274"/>
    </source>
</evidence>
<comment type="caution">
    <text evidence="1">The sequence shown here is derived from an EMBL/GenBank/DDBJ whole genome shotgun (WGS) entry which is preliminary data.</text>
</comment>
<keyword evidence="2" id="KW-1185">Reference proteome</keyword>
<dbReference type="Proteomes" id="UP000606274">
    <property type="component" value="Unassembled WGS sequence"/>
</dbReference>
<accession>A0A8T0BMG8</accession>
<gene>
    <name evidence="1" type="ORF">HF521_017325</name>
</gene>
<reference evidence="1" key="1">
    <citation type="submission" date="2020-08" db="EMBL/GenBank/DDBJ databases">
        <title>Chromosome-level assembly of Southern catfish (Silurus meridionalis) provides insights into visual adaptation to the nocturnal and benthic lifestyles.</title>
        <authorList>
            <person name="Zhang Y."/>
            <person name="Wang D."/>
            <person name="Peng Z."/>
        </authorList>
    </citation>
    <scope>NUCLEOTIDE SEQUENCE</scope>
    <source>
        <strain evidence="1">SWU-2019-XX</strain>
        <tissue evidence="1">Muscle</tissue>
    </source>
</reference>
<dbReference type="PANTHER" id="PTHR19446">
    <property type="entry name" value="REVERSE TRANSCRIPTASES"/>
    <property type="match status" value="1"/>
</dbReference>
<evidence type="ECO:0000313" key="1">
    <source>
        <dbReference type="EMBL" id="KAF7708268.1"/>
    </source>
</evidence>
<dbReference type="AlphaFoldDB" id="A0A8T0BMG8"/>
<proteinExistence type="predicted"/>
<name>A0A8T0BMG8_SILME</name>
<protein>
    <recommendedName>
        <fullName evidence="3">Reverse transcriptase</fullName>
    </recommendedName>
</protein>
<dbReference type="EMBL" id="JABFDY010000004">
    <property type="protein sequence ID" value="KAF7708268.1"/>
    <property type="molecule type" value="Genomic_DNA"/>
</dbReference>
<evidence type="ECO:0008006" key="3">
    <source>
        <dbReference type="Google" id="ProtNLM"/>
    </source>
</evidence>
<organism evidence="1 2">
    <name type="scientific">Silurus meridionalis</name>
    <name type="common">Southern catfish</name>
    <name type="synonym">Silurus soldatovi meridionalis</name>
    <dbReference type="NCBI Taxonomy" id="175797"/>
    <lineage>
        <taxon>Eukaryota</taxon>
        <taxon>Metazoa</taxon>
        <taxon>Chordata</taxon>
        <taxon>Craniata</taxon>
        <taxon>Vertebrata</taxon>
        <taxon>Euteleostomi</taxon>
        <taxon>Actinopterygii</taxon>
        <taxon>Neopterygii</taxon>
        <taxon>Teleostei</taxon>
        <taxon>Ostariophysi</taxon>
        <taxon>Siluriformes</taxon>
        <taxon>Siluridae</taxon>
        <taxon>Silurus</taxon>
    </lineage>
</organism>